<dbReference type="SUPFAM" id="SSF51679">
    <property type="entry name" value="Bacterial luciferase-like"/>
    <property type="match status" value="1"/>
</dbReference>
<dbReference type="OrthoDB" id="7903015at2"/>
<comment type="caution">
    <text evidence="2">The sequence shown here is derived from an EMBL/GenBank/DDBJ whole genome shotgun (WGS) entry which is preliminary data.</text>
</comment>
<dbReference type="GO" id="GO:0005829">
    <property type="term" value="C:cytosol"/>
    <property type="evidence" value="ECO:0007669"/>
    <property type="project" value="TreeGrafter"/>
</dbReference>
<evidence type="ECO:0000313" key="3">
    <source>
        <dbReference type="Proteomes" id="UP000272503"/>
    </source>
</evidence>
<dbReference type="PANTHER" id="PTHR30137:SF15">
    <property type="entry name" value="BLL6902 PROTEIN"/>
    <property type="match status" value="1"/>
</dbReference>
<dbReference type="RefSeq" id="WP_121646925.1">
    <property type="nucleotide sequence ID" value="NZ_RCUX01000001.1"/>
</dbReference>
<sequence>MSTPEISISRRPEPNEISALGTTAPLGSTVIGERLRVGFITHLDQNTDTATIYRENILLFQELEKLGYDSAWIATRHFHSGWAALPSPYAFLGAAAVATSRIGLGTAVLPIVLDDPIRVAEDVAVIDHLSGGRLILGVGKGVPSDSFHVFNAWEQDRDRNFEDKIGSLHWALEGSQVPEGSAHIWPANAGLTGRVVHGSSNINTIRAAAVRGDGFILERFGNGAERTAEARAGFQQRQAYSVREYRRVFHETWGDTRTPYVVTSRTAYPGATNAAALAEAGERAGRWNEFAAKIGRVDLTASIPDQLLSDNFIWGTPEELAADLLADPTIALTDELILGIHPALHTLEETVEKARILLEEAYPLIQAGWAQQREAALAEAIRPLTPEQVRAEQELYAHERSGTVLSGTTDAAAETTQERVTTNV</sequence>
<feature type="domain" description="Luciferase-like" evidence="1">
    <location>
        <begin position="44"/>
        <end position="325"/>
    </location>
</feature>
<dbReference type="Gene3D" id="3.20.20.30">
    <property type="entry name" value="Luciferase-like domain"/>
    <property type="match status" value="1"/>
</dbReference>
<evidence type="ECO:0000259" key="1">
    <source>
        <dbReference type="Pfam" id="PF00296"/>
    </source>
</evidence>
<protein>
    <submittedName>
        <fullName evidence="2">LLM class flavin-dependent oxidoreductase</fullName>
    </submittedName>
</protein>
<dbReference type="AlphaFoldDB" id="A0A3L7ABQ1"/>
<name>A0A3L7ABQ1_9MICO</name>
<keyword evidence="3" id="KW-1185">Reference proteome</keyword>
<dbReference type="Proteomes" id="UP000272503">
    <property type="component" value="Unassembled WGS sequence"/>
</dbReference>
<dbReference type="Pfam" id="PF00296">
    <property type="entry name" value="Bac_luciferase"/>
    <property type="match status" value="1"/>
</dbReference>
<dbReference type="EMBL" id="RCUX01000001">
    <property type="protein sequence ID" value="RLP77829.1"/>
    <property type="molecule type" value="Genomic_DNA"/>
</dbReference>
<organism evidence="2 3">
    <name type="scientific">Mycetocola tolaasinivorans</name>
    <dbReference type="NCBI Taxonomy" id="76635"/>
    <lineage>
        <taxon>Bacteria</taxon>
        <taxon>Bacillati</taxon>
        <taxon>Actinomycetota</taxon>
        <taxon>Actinomycetes</taxon>
        <taxon>Micrococcales</taxon>
        <taxon>Microbacteriaceae</taxon>
        <taxon>Mycetocola</taxon>
    </lineage>
</organism>
<accession>A0A3L7ABQ1</accession>
<dbReference type="InterPro" id="IPR050766">
    <property type="entry name" value="Bact_Lucif_Oxidored"/>
</dbReference>
<proteinExistence type="predicted"/>
<reference evidence="2 3" key="1">
    <citation type="submission" date="2018-10" db="EMBL/GenBank/DDBJ databases">
        <authorList>
            <person name="Li J."/>
        </authorList>
    </citation>
    <scope>NUCLEOTIDE SEQUENCE [LARGE SCALE GENOMIC DNA]</scope>
    <source>
        <strain evidence="2 3">IF 016277</strain>
    </source>
</reference>
<evidence type="ECO:0000313" key="2">
    <source>
        <dbReference type="EMBL" id="RLP77829.1"/>
    </source>
</evidence>
<dbReference type="InterPro" id="IPR011251">
    <property type="entry name" value="Luciferase-like_dom"/>
</dbReference>
<dbReference type="PANTHER" id="PTHR30137">
    <property type="entry name" value="LUCIFERASE-LIKE MONOOXYGENASE"/>
    <property type="match status" value="1"/>
</dbReference>
<dbReference type="GO" id="GO:0016705">
    <property type="term" value="F:oxidoreductase activity, acting on paired donors, with incorporation or reduction of molecular oxygen"/>
    <property type="evidence" value="ECO:0007669"/>
    <property type="project" value="InterPro"/>
</dbReference>
<dbReference type="InterPro" id="IPR036661">
    <property type="entry name" value="Luciferase-like_sf"/>
</dbReference>
<gene>
    <name evidence="2" type="ORF">D9V32_00385</name>
</gene>